<keyword evidence="5 8" id="KW-0812">Transmembrane</keyword>
<dbReference type="EMBL" id="CP032157">
    <property type="protein sequence ID" value="AXY78250.1"/>
    <property type="molecule type" value="Genomic_DNA"/>
</dbReference>
<feature type="domain" description="Major facilitator superfamily (MFS) profile" evidence="9">
    <location>
        <begin position="20"/>
        <end position="427"/>
    </location>
</feature>
<evidence type="ECO:0000256" key="2">
    <source>
        <dbReference type="ARBA" id="ARBA00004429"/>
    </source>
</evidence>
<evidence type="ECO:0000256" key="1">
    <source>
        <dbReference type="ARBA" id="ARBA00003321"/>
    </source>
</evidence>
<dbReference type="InterPro" id="IPR050375">
    <property type="entry name" value="MFS_TsgA-like"/>
</dbReference>
<comment type="function">
    <text evidence="1">Intake of glucose and galactose.</text>
</comment>
<evidence type="ECO:0000256" key="4">
    <source>
        <dbReference type="ARBA" id="ARBA00022475"/>
    </source>
</evidence>
<dbReference type="PANTHER" id="PTHR43702:SF12">
    <property type="entry name" value="N-ACETYL GLUCOSAMINE TRANSPORTER NAGP"/>
    <property type="match status" value="1"/>
</dbReference>
<dbReference type="Pfam" id="PF07690">
    <property type="entry name" value="MFS_1"/>
    <property type="match status" value="1"/>
</dbReference>
<dbReference type="InterPro" id="IPR020846">
    <property type="entry name" value="MFS_dom"/>
</dbReference>
<feature type="transmembrane region" description="Helical" evidence="8">
    <location>
        <begin position="377"/>
        <end position="396"/>
    </location>
</feature>
<dbReference type="KEGG" id="pseg:D3H65_31510"/>
<evidence type="ECO:0000256" key="3">
    <source>
        <dbReference type="ARBA" id="ARBA00009120"/>
    </source>
</evidence>
<evidence type="ECO:0000313" key="11">
    <source>
        <dbReference type="Proteomes" id="UP000263900"/>
    </source>
</evidence>
<proteinExistence type="inferred from homology"/>
<gene>
    <name evidence="10" type="primary">gluP</name>
    <name evidence="10" type="ORF">D3H65_31510</name>
</gene>
<feature type="transmembrane region" description="Helical" evidence="8">
    <location>
        <begin position="289"/>
        <end position="310"/>
    </location>
</feature>
<accession>A0A3B7MYS2</accession>
<dbReference type="PANTHER" id="PTHR43702">
    <property type="entry name" value="L-FUCOSE-PROTON SYMPORTER"/>
    <property type="match status" value="1"/>
</dbReference>
<dbReference type="GO" id="GO:0005886">
    <property type="term" value="C:plasma membrane"/>
    <property type="evidence" value="ECO:0007669"/>
    <property type="project" value="UniProtKB-SubCell"/>
</dbReference>
<organism evidence="10 11">
    <name type="scientific">Paraflavitalea soli</name>
    <dbReference type="NCBI Taxonomy" id="2315862"/>
    <lineage>
        <taxon>Bacteria</taxon>
        <taxon>Pseudomonadati</taxon>
        <taxon>Bacteroidota</taxon>
        <taxon>Chitinophagia</taxon>
        <taxon>Chitinophagales</taxon>
        <taxon>Chitinophagaceae</taxon>
        <taxon>Paraflavitalea</taxon>
    </lineage>
</organism>
<keyword evidence="4" id="KW-1003">Cell membrane</keyword>
<comment type="subcellular location">
    <subcellularLocation>
        <location evidence="2">Cell inner membrane</location>
        <topology evidence="2">Multi-pass membrane protein</topology>
    </subcellularLocation>
</comment>
<keyword evidence="7 8" id="KW-0472">Membrane</keyword>
<comment type="similarity">
    <text evidence="3">Belongs to the major facilitator superfamily. FHS transporter (TC 2.A.1.7) family.</text>
</comment>
<evidence type="ECO:0000256" key="8">
    <source>
        <dbReference type="SAM" id="Phobius"/>
    </source>
</evidence>
<keyword evidence="11" id="KW-1185">Reference proteome</keyword>
<feature type="transmembrane region" description="Helical" evidence="8">
    <location>
        <begin position="57"/>
        <end position="78"/>
    </location>
</feature>
<evidence type="ECO:0000259" key="9">
    <source>
        <dbReference type="PROSITE" id="PS50850"/>
    </source>
</evidence>
<dbReference type="SUPFAM" id="SSF103473">
    <property type="entry name" value="MFS general substrate transporter"/>
    <property type="match status" value="1"/>
</dbReference>
<dbReference type="InterPro" id="IPR011701">
    <property type="entry name" value="MFS"/>
</dbReference>
<dbReference type="NCBIfam" id="TIGR01272">
    <property type="entry name" value="gluP"/>
    <property type="match status" value="1"/>
</dbReference>
<dbReference type="GO" id="GO:1904659">
    <property type="term" value="P:D-glucose transmembrane transport"/>
    <property type="evidence" value="ECO:0007669"/>
    <property type="project" value="InterPro"/>
</dbReference>
<evidence type="ECO:0000313" key="10">
    <source>
        <dbReference type="EMBL" id="AXY78250.1"/>
    </source>
</evidence>
<feature type="transmembrane region" description="Helical" evidence="8">
    <location>
        <begin position="148"/>
        <end position="171"/>
    </location>
</feature>
<evidence type="ECO:0000256" key="6">
    <source>
        <dbReference type="ARBA" id="ARBA00022989"/>
    </source>
</evidence>
<feature type="transmembrane region" description="Helical" evidence="8">
    <location>
        <begin position="201"/>
        <end position="220"/>
    </location>
</feature>
<keyword evidence="6 8" id="KW-1133">Transmembrane helix</keyword>
<sequence length="427" mass="45616">MTSITNSMPSAAKSRTILHPLIIVGSLFFIFGFVTWLSAVLIPYLQIACELNNFQSYLVAFAFYISYFIAGIPSGWLLKKTGFKKGLSIGLLLVALGSLLFIPAATYRLYPVFLLGLFVQGAGLTILQTASNPYVAILGPKESAARRISFMGICNGIAGVIAPLILGAVILNDADALQRKLSTLAPSEKILALDQLAGKVILPYIIITLVLIVLSILIYFSSLPEVDEEADTTDSVSGAHAEKTSIFQFPHLLIGVLVLFLYTGVEVIAGNSIIGYGAYYGIPLSTSKFFTAFTLAGMLIGYIIGIICIPRYLSQEAALKSSALLGIACATIAILTNGLTSVVFVALLGLANSLIWPSIWPLAIAGLGKFTKTGSSLLVMAISGAAVLPLLYGYATDLFNPKLAYIIVIPCYLAIGYYAVYGHKIRR</sequence>
<dbReference type="RefSeq" id="WP_119054122.1">
    <property type="nucleotide sequence ID" value="NZ_CP032157.1"/>
</dbReference>
<reference evidence="10 11" key="1">
    <citation type="submission" date="2018-09" db="EMBL/GenBank/DDBJ databases">
        <title>Genome sequencing of strain 6GH32-13.</title>
        <authorList>
            <person name="Weon H.-Y."/>
            <person name="Heo J."/>
            <person name="Kwon S.-W."/>
        </authorList>
    </citation>
    <scope>NUCLEOTIDE SEQUENCE [LARGE SCALE GENOMIC DNA]</scope>
    <source>
        <strain evidence="10 11">5GH32-13</strain>
    </source>
</reference>
<dbReference type="Gene3D" id="1.20.1250.20">
    <property type="entry name" value="MFS general substrate transporter like domains"/>
    <property type="match status" value="2"/>
</dbReference>
<dbReference type="CDD" id="cd17394">
    <property type="entry name" value="MFS_FucP_like"/>
    <property type="match status" value="1"/>
</dbReference>
<feature type="transmembrane region" description="Helical" evidence="8">
    <location>
        <begin position="252"/>
        <end position="277"/>
    </location>
</feature>
<feature type="transmembrane region" description="Helical" evidence="8">
    <location>
        <begin position="85"/>
        <end position="103"/>
    </location>
</feature>
<feature type="transmembrane region" description="Helical" evidence="8">
    <location>
        <begin position="317"/>
        <end position="336"/>
    </location>
</feature>
<dbReference type="OrthoDB" id="9795150at2"/>
<evidence type="ECO:0000256" key="5">
    <source>
        <dbReference type="ARBA" id="ARBA00022692"/>
    </source>
</evidence>
<name>A0A3B7MYS2_9BACT</name>
<dbReference type="GO" id="GO:0055056">
    <property type="term" value="F:D-glucose transmembrane transporter activity"/>
    <property type="evidence" value="ECO:0007669"/>
    <property type="project" value="InterPro"/>
</dbReference>
<feature type="transmembrane region" description="Helical" evidence="8">
    <location>
        <begin position="21"/>
        <end position="45"/>
    </location>
</feature>
<dbReference type="InterPro" id="IPR036259">
    <property type="entry name" value="MFS_trans_sf"/>
</dbReference>
<feature type="transmembrane region" description="Helical" evidence="8">
    <location>
        <begin position="109"/>
        <end position="127"/>
    </location>
</feature>
<dbReference type="PROSITE" id="PS50850">
    <property type="entry name" value="MFS"/>
    <property type="match status" value="1"/>
</dbReference>
<feature type="transmembrane region" description="Helical" evidence="8">
    <location>
        <begin position="402"/>
        <end position="421"/>
    </location>
</feature>
<feature type="transmembrane region" description="Helical" evidence="8">
    <location>
        <begin position="342"/>
        <end position="365"/>
    </location>
</feature>
<dbReference type="InterPro" id="IPR005964">
    <property type="entry name" value="Glc/Gal_transptr_bac"/>
</dbReference>
<dbReference type="Proteomes" id="UP000263900">
    <property type="component" value="Chromosome"/>
</dbReference>
<dbReference type="GO" id="GO:0005354">
    <property type="term" value="F:galactose transmembrane transporter activity"/>
    <property type="evidence" value="ECO:0007669"/>
    <property type="project" value="InterPro"/>
</dbReference>
<evidence type="ECO:0000256" key="7">
    <source>
        <dbReference type="ARBA" id="ARBA00023136"/>
    </source>
</evidence>
<dbReference type="AlphaFoldDB" id="A0A3B7MYS2"/>
<protein>
    <submittedName>
        <fullName evidence="10">Glucose/galactose MFS transporter</fullName>
    </submittedName>
</protein>